<evidence type="ECO:0000256" key="11">
    <source>
        <dbReference type="PIRSR" id="PIRSR000098-1"/>
    </source>
</evidence>
<keyword evidence="8 12" id="KW-0521">NADP</keyword>
<dbReference type="InterPro" id="IPR019811">
    <property type="entry name" value="HDH_CS"/>
</dbReference>
<dbReference type="PANTHER" id="PTHR43331">
    <property type="entry name" value="HOMOSERINE DEHYDROGENASE"/>
    <property type="match status" value="1"/>
</dbReference>
<dbReference type="InterPro" id="IPR036291">
    <property type="entry name" value="NAD(P)-bd_dom_sf"/>
</dbReference>
<dbReference type="PANTHER" id="PTHR43331:SF1">
    <property type="entry name" value="HOMOSERINE DEHYDROGENASE"/>
    <property type="match status" value="1"/>
</dbReference>
<keyword evidence="9" id="KW-0560">Oxidoreductase</keyword>
<evidence type="ECO:0000256" key="8">
    <source>
        <dbReference type="ARBA" id="ARBA00022857"/>
    </source>
</evidence>
<proteinExistence type="inferred from homology"/>
<dbReference type="CDD" id="cd04881">
    <property type="entry name" value="ACT_HSDH-Hom"/>
    <property type="match status" value="1"/>
</dbReference>
<organism evidence="15 16">
    <name type="scientific">Tsuneonella litorea</name>
    <dbReference type="NCBI Taxonomy" id="2976475"/>
    <lineage>
        <taxon>Bacteria</taxon>
        <taxon>Pseudomonadati</taxon>
        <taxon>Pseudomonadota</taxon>
        <taxon>Alphaproteobacteria</taxon>
        <taxon>Sphingomonadales</taxon>
        <taxon>Erythrobacteraceae</taxon>
        <taxon>Tsuneonella</taxon>
    </lineage>
</organism>
<evidence type="ECO:0000256" key="13">
    <source>
        <dbReference type="RuleBase" id="RU004171"/>
    </source>
</evidence>
<accession>A0A9X2W0M3</accession>
<evidence type="ECO:0000313" key="16">
    <source>
        <dbReference type="Proteomes" id="UP001142648"/>
    </source>
</evidence>
<dbReference type="GO" id="GO:0050661">
    <property type="term" value="F:NADP binding"/>
    <property type="evidence" value="ECO:0007669"/>
    <property type="project" value="InterPro"/>
</dbReference>
<dbReference type="GO" id="GO:0004412">
    <property type="term" value="F:homoserine dehydrogenase activity"/>
    <property type="evidence" value="ECO:0007669"/>
    <property type="project" value="UniProtKB-EC"/>
</dbReference>
<dbReference type="Pfam" id="PF00742">
    <property type="entry name" value="Homoserine_dh"/>
    <property type="match status" value="1"/>
</dbReference>
<dbReference type="PIRSF" id="PIRSF000098">
    <property type="entry name" value="Homoser_dehydrog"/>
    <property type="match status" value="1"/>
</dbReference>
<evidence type="ECO:0000256" key="3">
    <source>
        <dbReference type="ARBA" id="ARBA00006753"/>
    </source>
</evidence>
<dbReference type="PROSITE" id="PS01042">
    <property type="entry name" value="HOMOSER_DHGENASE"/>
    <property type="match status" value="1"/>
</dbReference>
<comment type="pathway">
    <text evidence="2">Amino-acid biosynthesis; L-methionine biosynthesis via de novo pathway; L-homoserine from L-aspartate: step 3/3.</text>
</comment>
<dbReference type="SUPFAM" id="SSF55021">
    <property type="entry name" value="ACT-like"/>
    <property type="match status" value="1"/>
</dbReference>
<keyword evidence="7" id="KW-0791">Threonine biosynthesis</keyword>
<evidence type="ECO:0000256" key="6">
    <source>
        <dbReference type="ARBA" id="ARBA00022605"/>
    </source>
</evidence>
<evidence type="ECO:0000256" key="9">
    <source>
        <dbReference type="ARBA" id="ARBA00023002"/>
    </source>
</evidence>
<evidence type="ECO:0000256" key="7">
    <source>
        <dbReference type="ARBA" id="ARBA00022697"/>
    </source>
</evidence>
<reference evidence="15" key="1">
    <citation type="submission" date="2022-09" db="EMBL/GenBank/DDBJ databases">
        <title>The genome sequence of Tsuneonella sp. YG55.</title>
        <authorList>
            <person name="Liu Y."/>
        </authorList>
    </citation>
    <scope>NUCLEOTIDE SEQUENCE</scope>
    <source>
        <strain evidence="15">YG55</strain>
    </source>
</reference>
<dbReference type="AlphaFoldDB" id="A0A9X2W0M3"/>
<dbReference type="Gene3D" id="3.30.70.260">
    <property type="match status" value="1"/>
</dbReference>
<comment type="similarity">
    <text evidence="3 13">Belongs to the homoserine dehydrogenase family.</text>
</comment>
<comment type="pathway">
    <text evidence="1">Amino-acid biosynthesis; L-threonine biosynthesis; L-threonine from L-aspartate: step 3/5.</text>
</comment>
<dbReference type="FunFam" id="3.30.360.10:FF:000005">
    <property type="entry name" value="Homoserine dehydrogenase"/>
    <property type="match status" value="1"/>
</dbReference>
<dbReference type="Gene3D" id="3.30.360.10">
    <property type="entry name" value="Dihydrodipicolinate Reductase, domain 2"/>
    <property type="match status" value="1"/>
</dbReference>
<feature type="binding site" evidence="12">
    <location>
        <position position="200"/>
    </location>
    <ligand>
        <name>L-homoserine</name>
        <dbReference type="ChEBI" id="CHEBI:57476"/>
    </ligand>
</feature>
<name>A0A9X2W0M3_9SPHN</name>
<evidence type="ECO:0000256" key="1">
    <source>
        <dbReference type="ARBA" id="ARBA00005056"/>
    </source>
</evidence>
<feature type="binding site" evidence="12">
    <location>
        <begin position="18"/>
        <end position="25"/>
    </location>
    <ligand>
        <name>NADP(+)</name>
        <dbReference type="ChEBI" id="CHEBI:58349"/>
    </ligand>
</feature>
<keyword evidence="10" id="KW-0486">Methionine biosynthesis</keyword>
<feature type="binding site" evidence="12">
    <location>
        <position position="115"/>
    </location>
    <ligand>
        <name>NADPH</name>
        <dbReference type="ChEBI" id="CHEBI:57783"/>
    </ligand>
</feature>
<dbReference type="InterPro" id="IPR002912">
    <property type="entry name" value="ACT_dom"/>
</dbReference>
<dbReference type="SUPFAM" id="SSF51735">
    <property type="entry name" value="NAD(P)-binding Rossmann-fold domains"/>
    <property type="match status" value="1"/>
</dbReference>
<dbReference type="NCBIfam" id="NF004976">
    <property type="entry name" value="PRK06349.1"/>
    <property type="match status" value="1"/>
</dbReference>
<dbReference type="SUPFAM" id="SSF55347">
    <property type="entry name" value="Glyceraldehyde-3-phosphate dehydrogenase-like, C-terminal domain"/>
    <property type="match status" value="1"/>
</dbReference>
<evidence type="ECO:0000256" key="12">
    <source>
        <dbReference type="PIRSR" id="PIRSR000098-2"/>
    </source>
</evidence>
<dbReference type="GO" id="GO:0009086">
    <property type="term" value="P:methionine biosynthetic process"/>
    <property type="evidence" value="ECO:0007669"/>
    <property type="project" value="UniProtKB-KW"/>
</dbReference>
<dbReference type="RefSeq" id="WP_259960743.1">
    <property type="nucleotide sequence ID" value="NZ_JAOAMV010000001.1"/>
</dbReference>
<keyword evidence="16" id="KW-1185">Reference proteome</keyword>
<gene>
    <name evidence="15" type="ORF">N0B51_03265</name>
</gene>
<keyword evidence="6" id="KW-0028">Amino-acid biosynthesis</keyword>
<dbReference type="InterPro" id="IPR016204">
    <property type="entry name" value="HDH"/>
</dbReference>
<evidence type="ECO:0000313" key="15">
    <source>
        <dbReference type="EMBL" id="MCT2557994.1"/>
    </source>
</evidence>
<dbReference type="Proteomes" id="UP001142648">
    <property type="component" value="Unassembled WGS sequence"/>
</dbReference>
<dbReference type="Pfam" id="PF03447">
    <property type="entry name" value="NAD_binding_3"/>
    <property type="match status" value="1"/>
</dbReference>
<sequence length="458" mass="46696">METGTSKAPPRPLRVALAGVGTVGAGVVRLLDANARLIEARAGRAIRVVAVSARDRDKDRGVDLSPFAWCDDMTAMAARDDVDAVVELVGGADGPALTLARNAIAGGKALVTANKAMIAHHGLALGEAAEAAGVPLKFEAAVAGGIPIIKGLREGAAANAIDRVQGILNGTCNFILSTMEDTGRDFADVLAEAQAKGFAEADPTLDIEGIDAGHKLAILAAIAFGARLDLDHVSCEGIARVRAADIARARDLGFVIRLVGEADVEQSGSGGAARLLQRVRPCLVPRDHPLAHVDGPTNAVVAQGNYSGRLLFQGAGAGDGPTASAVVADLIDIARWAARNGSAGGDAGGETGGAFSIPVGALVAMAPAEPGERRGRTYIRFTVADRPGVLAEITAAMRDAEVSIESLIQQGEPDEAGEVLVAMVTHEGAERCVSEALRLLDGSASLTAAPLVMPILAA</sequence>
<dbReference type="GO" id="GO:0009088">
    <property type="term" value="P:threonine biosynthetic process"/>
    <property type="evidence" value="ECO:0007669"/>
    <property type="project" value="UniProtKB-KW"/>
</dbReference>
<comment type="caution">
    <text evidence="15">The sequence shown here is derived from an EMBL/GenBank/DDBJ whole genome shotgun (WGS) entry which is preliminary data.</text>
</comment>
<evidence type="ECO:0000256" key="10">
    <source>
        <dbReference type="ARBA" id="ARBA00023167"/>
    </source>
</evidence>
<evidence type="ECO:0000259" key="14">
    <source>
        <dbReference type="PROSITE" id="PS51671"/>
    </source>
</evidence>
<protein>
    <recommendedName>
        <fullName evidence="5">Homoserine dehydrogenase</fullName>
        <ecNumber evidence="4">1.1.1.3</ecNumber>
    </recommendedName>
</protein>
<evidence type="ECO:0000256" key="2">
    <source>
        <dbReference type="ARBA" id="ARBA00005062"/>
    </source>
</evidence>
<dbReference type="InterPro" id="IPR005106">
    <property type="entry name" value="Asp/hSer_DH_NAD-bd"/>
</dbReference>
<evidence type="ECO:0000256" key="4">
    <source>
        <dbReference type="ARBA" id="ARBA00013213"/>
    </source>
</evidence>
<dbReference type="PROSITE" id="PS51671">
    <property type="entry name" value="ACT"/>
    <property type="match status" value="1"/>
</dbReference>
<feature type="active site" description="Proton donor" evidence="11">
    <location>
        <position position="215"/>
    </location>
</feature>
<feature type="domain" description="ACT" evidence="14">
    <location>
        <begin position="378"/>
        <end position="454"/>
    </location>
</feature>
<dbReference type="EC" id="1.1.1.3" evidence="4"/>
<dbReference type="InterPro" id="IPR001342">
    <property type="entry name" value="HDH_cat"/>
</dbReference>
<dbReference type="EMBL" id="JAOAMV010000001">
    <property type="protein sequence ID" value="MCT2557994.1"/>
    <property type="molecule type" value="Genomic_DNA"/>
</dbReference>
<dbReference type="Pfam" id="PF01842">
    <property type="entry name" value="ACT"/>
    <property type="match status" value="1"/>
</dbReference>
<evidence type="ECO:0000256" key="5">
    <source>
        <dbReference type="ARBA" id="ARBA00013376"/>
    </source>
</evidence>
<dbReference type="Gene3D" id="3.40.50.720">
    <property type="entry name" value="NAD(P)-binding Rossmann-like Domain"/>
    <property type="match status" value="1"/>
</dbReference>
<dbReference type="InterPro" id="IPR045865">
    <property type="entry name" value="ACT-like_dom_sf"/>
</dbReference>